<reference evidence="1 2" key="1">
    <citation type="submission" date="2021-01" db="EMBL/GenBank/DDBJ databases">
        <title>Whole genome shotgun sequence of Actinoplanes palleronii NBRC 14916.</title>
        <authorList>
            <person name="Komaki H."/>
            <person name="Tamura T."/>
        </authorList>
    </citation>
    <scope>NUCLEOTIDE SEQUENCE [LARGE SCALE GENOMIC DNA]</scope>
    <source>
        <strain evidence="1 2">NBRC 14916</strain>
    </source>
</reference>
<accession>A0ABQ4BAW4</accession>
<proteinExistence type="predicted"/>
<evidence type="ECO:0008006" key="3">
    <source>
        <dbReference type="Google" id="ProtNLM"/>
    </source>
</evidence>
<dbReference type="Proteomes" id="UP000624709">
    <property type="component" value="Unassembled WGS sequence"/>
</dbReference>
<protein>
    <recommendedName>
        <fullName evidence="3">Excreted virulence factor EspC (Type VII ESX diderm)</fullName>
    </recommendedName>
</protein>
<gene>
    <name evidence="1" type="ORF">Apa02nite_038300</name>
</gene>
<evidence type="ECO:0000313" key="2">
    <source>
        <dbReference type="Proteomes" id="UP000624709"/>
    </source>
</evidence>
<dbReference type="Pfam" id="PF10824">
    <property type="entry name" value="T7SS_ESX_EspC"/>
    <property type="match status" value="1"/>
</dbReference>
<dbReference type="RefSeq" id="WP_203826185.1">
    <property type="nucleotide sequence ID" value="NZ_BAAATY010000016.1"/>
</dbReference>
<keyword evidence="2" id="KW-1185">Reference proteome</keyword>
<organism evidence="1 2">
    <name type="scientific">Actinoplanes palleronii</name>
    <dbReference type="NCBI Taxonomy" id="113570"/>
    <lineage>
        <taxon>Bacteria</taxon>
        <taxon>Bacillati</taxon>
        <taxon>Actinomycetota</taxon>
        <taxon>Actinomycetes</taxon>
        <taxon>Micromonosporales</taxon>
        <taxon>Micromonosporaceae</taxon>
        <taxon>Actinoplanes</taxon>
    </lineage>
</organism>
<comment type="caution">
    <text evidence="1">The sequence shown here is derived from an EMBL/GenBank/DDBJ whole genome shotgun (WGS) entry which is preliminary data.</text>
</comment>
<dbReference type="EMBL" id="BOMS01000051">
    <property type="protein sequence ID" value="GIE67722.1"/>
    <property type="molecule type" value="Genomic_DNA"/>
</dbReference>
<evidence type="ECO:0000313" key="1">
    <source>
        <dbReference type="EMBL" id="GIE67722.1"/>
    </source>
</evidence>
<name>A0ABQ4BAW4_9ACTN</name>
<dbReference type="InterPro" id="IPR022536">
    <property type="entry name" value="EspC"/>
</dbReference>
<sequence>MDRLADRIDQAAAALTTMDRRVPELLPVVGAFGADDAGRPGRIGQRLHESWSAVLQARSAEAAGLAGRLSEMAHSVRASSQDYAETDAAAQRRLLRGL</sequence>